<dbReference type="EMBL" id="JAHEAC010000169">
    <property type="protein sequence ID" value="MBX8645093.1"/>
    <property type="molecule type" value="Genomic_DNA"/>
</dbReference>
<protein>
    <submittedName>
        <fullName evidence="3">Aminotransferase class I/II-fold pyridoxal phosphate-dependent enzyme</fullName>
    </submittedName>
</protein>
<dbReference type="Proteomes" id="UP000750197">
    <property type="component" value="Unassembled WGS sequence"/>
</dbReference>
<dbReference type="GO" id="GO:0008483">
    <property type="term" value="F:transaminase activity"/>
    <property type="evidence" value="ECO:0007669"/>
    <property type="project" value="UniProtKB-KW"/>
</dbReference>
<dbReference type="AlphaFoldDB" id="A0A8J7YQS4"/>
<dbReference type="CDD" id="cd00614">
    <property type="entry name" value="CGS_like"/>
    <property type="match status" value="1"/>
</dbReference>
<dbReference type="PROSITE" id="PS00868">
    <property type="entry name" value="CYS_MET_METAB_PP"/>
    <property type="match status" value="1"/>
</dbReference>
<dbReference type="GO" id="GO:0030170">
    <property type="term" value="F:pyridoxal phosphate binding"/>
    <property type="evidence" value="ECO:0007669"/>
    <property type="project" value="InterPro"/>
</dbReference>
<keyword evidence="2" id="KW-0663">Pyridoxal phosphate</keyword>
<dbReference type="InterPro" id="IPR054542">
    <property type="entry name" value="Cys_met_metab_PP"/>
</dbReference>
<dbReference type="InterPro" id="IPR015422">
    <property type="entry name" value="PyrdxlP-dep_Trfase_small"/>
</dbReference>
<dbReference type="Gene3D" id="3.40.640.10">
    <property type="entry name" value="Type I PLP-dependent aspartate aminotransferase-like (Major domain)"/>
    <property type="match status" value="1"/>
</dbReference>
<keyword evidence="3" id="KW-0808">Transferase</keyword>
<comment type="caution">
    <text evidence="3">The sequence shown here is derived from an EMBL/GenBank/DDBJ whole genome shotgun (WGS) entry which is preliminary data.</text>
</comment>
<evidence type="ECO:0000256" key="2">
    <source>
        <dbReference type="ARBA" id="ARBA00022898"/>
    </source>
</evidence>
<dbReference type="GO" id="GO:0016846">
    <property type="term" value="F:carbon-sulfur lyase activity"/>
    <property type="evidence" value="ECO:0007669"/>
    <property type="project" value="TreeGrafter"/>
</dbReference>
<accession>A0A8J7YQS4</accession>
<evidence type="ECO:0000313" key="3">
    <source>
        <dbReference type="EMBL" id="MBX8645093.1"/>
    </source>
</evidence>
<dbReference type="PIRSF" id="PIRSF001434">
    <property type="entry name" value="CGS"/>
    <property type="match status" value="1"/>
</dbReference>
<dbReference type="PANTHER" id="PTHR11808">
    <property type="entry name" value="TRANS-SULFURATION ENZYME FAMILY MEMBER"/>
    <property type="match status" value="1"/>
</dbReference>
<proteinExistence type="predicted"/>
<evidence type="ECO:0000313" key="4">
    <source>
        <dbReference type="Proteomes" id="UP000750197"/>
    </source>
</evidence>
<dbReference type="GO" id="GO:0009086">
    <property type="term" value="P:methionine biosynthetic process"/>
    <property type="evidence" value="ECO:0007669"/>
    <property type="project" value="UniProtKB-ARBA"/>
</dbReference>
<evidence type="ECO:0000256" key="1">
    <source>
        <dbReference type="ARBA" id="ARBA00001933"/>
    </source>
</evidence>
<sequence>MPRNKSLKEEGGATATACVHGGEMIDYMTGSITAPIFQTSTFYYPYAIDSEGRYTDNKAPYFYTRLMNPTVRVAERKLSILEGTEDAVAFSSGMAAISTAVLETMGSRGHILSVRDLYGGTYSLFTEILPSLGHTATLFSRDEVENLDSLIRENTKAIYVETPTNPTLDIYDIEKIFAIAHEHGLTTIIDNTFPSPVNMRPHKFGADIIIHSATKYLSGHSDIIAGMVAGSNEMAGRIRNMQSVLGGSMDPFAGFLLDRGMKTLELRVRRQNDNAMHLAEFLEDDGRVNRVLYPGLKSHSGYGIARKLMTGFGGMVSFEVRGGVEGARRFVKKLRIAKVAASLGGVESLVTIPSVTSHRQLSRAELLERGISPGLVRFSAGIEDVYDIIDDVSSALG</sequence>
<comment type="cofactor">
    <cofactor evidence="1">
        <name>pyridoxal 5'-phosphate</name>
        <dbReference type="ChEBI" id="CHEBI:597326"/>
    </cofactor>
</comment>
<gene>
    <name evidence="3" type="ORF">KIY12_10325</name>
</gene>
<dbReference type="FunFam" id="3.90.1150.10:FF:000033">
    <property type="entry name" value="Cystathionine gamma-synthase"/>
    <property type="match status" value="1"/>
</dbReference>
<dbReference type="GO" id="GO:0005737">
    <property type="term" value="C:cytoplasm"/>
    <property type="evidence" value="ECO:0007669"/>
    <property type="project" value="TreeGrafter"/>
</dbReference>
<dbReference type="InterPro" id="IPR015424">
    <property type="entry name" value="PyrdxlP-dep_Trfase"/>
</dbReference>
<reference evidence="3" key="1">
    <citation type="submission" date="2021-05" db="EMBL/GenBank/DDBJ databases">
        <title>Genomic insights into ecological role and evolution of a novel Thermoplasmata order Candidatus Sysuiplasmatales.</title>
        <authorList>
            <person name="Yuan Y."/>
        </authorList>
    </citation>
    <scope>NUCLEOTIDE SEQUENCE</scope>
    <source>
        <strain evidence="3">TUT19-bin139</strain>
    </source>
</reference>
<dbReference type="InterPro" id="IPR000277">
    <property type="entry name" value="Cys/Met-Metab_PyrdxlP-dep_enz"/>
</dbReference>
<dbReference type="GO" id="GO:0019346">
    <property type="term" value="P:transsulfuration"/>
    <property type="evidence" value="ECO:0007669"/>
    <property type="project" value="InterPro"/>
</dbReference>
<keyword evidence="3" id="KW-0032">Aminotransferase</keyword>
<dbReference type="InterPro" id="IPR015421">
    <property type="entry name" value="PyrdxlP-dep_Trfase_major"/>
</dbReference>
<dbReference type="Pfam" id="PF01053">
    <property type="entry name" value="Cys_Met_Meta_PP"/>
    <property type="match status" value="1"/>
</dbReference>
<organism evidence="3 4">
    <name type="scientific">Candidatus Sysuiplasma superficiale</name>
    <dbReference type="NCBI Taxonomy" id="2823368"/>
    <lineage>
        <taxon>Archaea</taxon>
        <taxon>Methanobacteriati</taxon>
        <taxon>Thermoplasmatota</taxon>
        <taxon>Thermoplasmata</taxon>
        <taxon>Candidatus Sysuiplasmatales</taxon>
        <taxon>Candidatus Sysuiplasmataceae</taxon>
        <taxon>Candidatus Sysuiplasma</taxon>
    </lineage>
</organism>
<dbReference type="Gene3D" id="3.90.1150.10">
    <property type="entry name" value="Aspartate Aminotransferase, domain 1"/>
    <property type="match status" value="1"/>
</dbReference>
<name>A0A8J7YQS4_9ARCH</name>
<dbReference type="SUPFAM" id="SSF53383">
    <property type="entry name" value="PLP-dependent transferases"/>
    <property type="match status" value="1"/>
</dbReference>
<dbReference type="FunFam" id="3.40.640.10:FF:000046">
    <property type="entry name" value="Cystathionine gamma-lyase"/>
    <property type="match status" value="1"/>
</dbReference>